<organism evidence="3 4">
    <name type="scientific">Cryomyces antarcticus</name>
    <dbReference type="NCBI Taxonomy" id="329879"/>
    <lineage>
        <taxon>Eukaryota</taxon>
        <taxon>Fungi</taxon>
        <taxon>Dikarya</taxon>
        <taxon>Ascomycota</taxon>
        <taxon>Pezizomycotina</taxon>
        <taxon>Dothideomycetes</taxon>
        <taxon>Dothideomycetes incertae sedis</taxon>
        <taxon>Cryomyces</taxon>
    </lineage>
</organism>
<dbReference type="Proteomes" id="UP001357485">
    <property type="component" value="Unassembled WGS sequence"/>
</dbReference>
<dbReference type="SUPFAM" id="SSF48557">
    <property type="entry name" value="L-aspartase-like"/>
    <property type="match status" value="1"/>
</dbReference>
<dbReference type="InterPro" id="IPR008948">
    <property type="entry name" value="L-Aspartase-like"/>
</dbReference>
<dbReference type="Pfam" id="PF10397">
    <property type="entry name" value="ADSL_C"/>
    <property type="match status" value="1"/>
</dbReference>
<keyword evidence="1 3" id="KW-0456">Lyase</keyword>
<accession>A0ABR0LX06</accession>
<comment type="caution">
    <text evidence="3">The sequence shown here is derived from an EMBL/GenBank/DDBJ whole genome shotgun (WGS) entry which is preliminary data.</text>
</comment>
<keyword evidence="4" id="KW-1185">Reference proteome</keyword>
<evidence type="ECO:0000256" key="1">
    <source>
        <dbReference type="ARBA" id="ARBA00023239"/>
    </source>
</evidence>
<proteinExistence type="predicted"/>
<gene>
    <name evidence="3" type="primary">ADE13</name>
    <name evidence="3" type="ORF">LTR16_005092</name>
</gene>
<dbReference type="SMART" id="SM00998">
    <property type="entry name" value="ADSL_C"/>
    <property type="match status" value="1"/>
</dbReference>
<dbReference type="InterPro" id="IPR020557">
    <property type="entry name" value="Fumarate_lyase_CS"/>
</dbReference>
<dbReference type="Gene3D" id="1.10.40.30">
    <property type="entry name" value="Fumarase/aspartase (C-terminal domain)"/>
    <property type="match status" value="1"/>
</dbReference>
<sequence>MKEIEEPFEKDQIGSSAMAYKRNPMRSERLTSLGRFLKNTSINASDTFASQWFERTLDDSAIRRLTIPQAFLTADACLILLNNISSGLVVYPAVIRKNIMAELPFMATENIIMAICAQGGSRQEAHEEVRVLSHQAADVVKKEGKENDLIERIKRTPFFQPIVGQLDSLTDTRKFIGRAPQQVVRFAAEEVEPVLARYRDQMRSTATTELKV</sequence>
<dbReference type="PROSITE" id="PS00163">
    <property type="entry name" value="FUMARATE_LYASES"/>
    <property type="match status" value="1"/>
</dbReference>
<dbReference type="GO" id="GO:0016829">
    <property type="term" value="F:lyase activity"/>
    <property type="evidence" value="ECO:0007669"/>
    <property type="project" value="UniProtKB-KW"/>
</dbReference>
<reference evidence="3 4" key="1">
    <citation type="submission" date="2023-08" db="EMBL/GenBank/DDBJ databases">
        <title>Black Yeasts Isolated from many extreme environments.</title>
        <authorList>
            <person name="Coleine C."/>
            <person name="Stajich J.E."/>
            <person name="Selbmann L."/>
        </authorList>
    </citation>
    <scope>NUCLEOTIDE SEQUENCE [LARGE SCALE GENOMIC DNA]</scope>
    <source>
        <strain evidence="3 4">CCFEE 536</strain>
    </source>
</reference>
<evidence type="ECO:0000313" key="4">
    <source>
        <dbReference type="Proteomes" id="UP001357485"/>
    </source>
</evidence>
<protein>
    <submittedName>
        <fullName evidence="3">Adenylosuccinase ade13</fullName>
        <ecNumber evidence="3">4.3.2.2</ecNumber>
    </submittedName>
</protein>
<dbReference type="EMBL" id="JAVRRA010008978">
    <property type="protein sequence ID" value="KAK5253520.1"/>
    <property type="molecule type" value="Genomic_DNA"/>
</dbReference>
<dbReference type="PANTHER" id="PTHR43172:SF1">
    <property type="entry name" value="ADENYLOSUCCINATE LYASE"/>
    <property type="match status" value="1"/>
</dbReference>
<dbReference type="PANTHER" id="PTHR43172">
    <property type="entry name" value="ADENYLOSUCCINATE LYASE"/>
    <property type="match status" value="1"/>
</dbReference>
<evidence type="ECO:0000259" key="2">
    <source>
        <dbReference type="SMART" id="SM00998"/>
    </source>
</evidence>
<dbReference type="Gene3D" id="1.20.200.10">
    <property type="entry name" value="Fumarase/aspartase (Central domain)"/>
    <property type="match status" value="1"/>
</dbReference>
<evidence type="ECO:0000313" key="3">
    <source>
        <dbReference type="EMBL" id="KAK5253520.1"/>
    </source>
</evidence>
<name>A0ABR0LX06_9PEZI</name>
<feature type="domain" description="Adenylosuccinate lyase C-terminal" evidence="2">
    <location>
        <begin position="103"/>
        <end position="187"/>
    </location>
</feature>
<dbReference type="EC" id="4.3.2.2" evidence="3"/>
<dbReference type="InterPro" id="IPR019468">
    <property type="entry name" value="AdenyloSucc_lyase_C"/>
</dbReference>